<sequence length="32" mass="3746">MQKSICQKIGCGYIILIQNKCTLPCRHNLMYM</sequence>
<name>A0A0A9FHN8_ARUDO</name>
<protein>
    <submittedName>
        <fullName evidence="1">Uncharacterized protein</fullName>
    </submittedName>
</protein>
<dbReference type="AlphaFoldDB" id="A0A0A9FHN8"/>
<evidence type="ECO:0000313" key="1">
    <source>
        <dbReference type="EMBL" id="JAE10749.1"/>
    </source>
</evidence>
<accession>A0A0A9FHN8</accession>
<dbReference type="EMBL" id="GBRH01187147">
    <property type="protein sequence ID" value="JAE10749.1"/>
    <property type="molecule type" value="Transcribed_RNA"/>
</dbReference>
<proteinExistence type="predicted"/>
<reference evidence="1" key="2">
    <citation type="journal article" date="2015" name="Data Brief">
        <title>Shoot transcriptome of the giant reed, Arundo donax.</title>
        <authorList>
            <person name="Barrero R.A."/>
            <person name="Guerrero F.D."/>
            <person name="Moolhuijzen P."/>
            <person name="Goolsby J.A."/>
            <person name="Tidwell J."/>
            <person name="Bellgard S.E."/>
            <person name="Bellgard M.I."/>
        </authorList>
    </citation>
    <scope>NUCLEOTIDE SEQUENCE</scope>
    <source>
        <tissue evidence="1">Shoot tissue taken approximately 20 cm above the soil surface</tissue>
    </source>
</reference>
<reference evidence="1" key="1">
    <citation type="submission" date="2014-09" db="EMBL/GenBank/DDBJ databases">
        <authorList>
            <person name="Magalhaes I.L.F."/>
            <person name="Oliveira U."/>
            <person name="Santos F.R."/>
            <person name="Vidigal T.H.D.A."/>
            <person name="Brescovit A.D."/>
            <person name="Santos A.J."/>
        </authorList>
    </citation>
    <scope>NUCLEOTIDE SEQUENCE</scope>
    <source>
        <tissue evidence="1">Shoot tissue taken approximately 20 cm above the soil surface</tissue>
    </source>
</reference>
<organism evidence="1">
    <name type="scientific">Arundo donax</name>
    <name type="common">Giant reed</name>
    <name type="synonym">Donax arundinaceus</name>
    <dbReference type="NCBI Taxonomy" id="35708"/>
    <lineage>
        <taxon>Eukaryota</taxon>
        <taxon>Viridiplantae</taxon>
        <taxon>Streptophyta</taxon>
        <taxon>Embryophyta</taxon>
        <taxon>Tracheophyta</taxon>
        <taxon>Spermatophyta</taxon>
        <taxon>Magnoliopsida</taxon>
        <taxon>Liliopsida</taxon>
        <taxon>Poales</taxon>
        <taxon>Poaceae</taxon>
        <taxon>PACMAD clade</taxon>
        <taxon>Arundinoideae</taxon>
        <taxon>Arundineae</taxon>
        <taxon>Arundo</taxon>
    </lineage>
</organism>